<proteinExistence type="inferred from homology"/>
<dbReference type="PANTHER" id="PTHR14649:SF1">
    <property type="entry name" value="ZINC FINGER C2HC DOMAIN-CONTAINING PROTEIN 1C"/>
    <property type="match status" value="1"/>
</dbReference>
<feature type="domain" description="C2HC/C3H-type" evidence="9">
    <location>
        <begin position="399"/>
        <end position="428"/>
    </location>
</feature>
<feature type="domain" description="C2HC/C3H-type" evidence="9">
    <location>
        <begin position="328"/>
        <end position="357"/>
    </location>
</feature>
<keyword evidence="3 6" id="KW-0863">Zinc-finger</keyword>
<evidence type="ECO:0000259" key="9">
    <source>
        <dbReference type="PROSITE" id="PS52027"/>
    </source>
</evidence>
<dbReference type="PANTHER" id="PTHR14649">
    <property type="entry name" value="ZINC FINGER C2HC DOMAIN-CONTAINING PROTEIN 1C"/>
    <property type="match status" value="1"/>
</dbReference>
<feature type="compositionally biased region" description="Basic and acidic residues" evidence="7">
    <location>
        <begin position="179"/>
        <end position="192"/>
    </location>
</feature>
<dbReference type="Gene3D" id="2.20.70.10">
    <property type="match status" value="1"/>
</dbReference>
<dbReference type="EMBL" id="JNBR01000452">
    <property type="protein sequence ID" value="OQR92587.1"/>
    <property type="molecule type" value="Genomic_DNA"/>
</dbReference>
<dbReference type="CDD" id="cd00201">
    <property type="entry name" value="WW"/>
    <property type="match status" value="1"/>
</dbReference>
<comment type="caution">
    <text evidence="10">The sequence shown here is derived from an EMBL/GenBank/DDBJ whole genome shotgun (WGS) entry which is preliminary data.</text>
</comment>
<evidence type="ECO:0000256" key="2">
    <source>
        <dbReference type="ARBA" id="ARBA00022723"/>
    </source>
</evidence>
<evidence type="ECO:0000256" key="1">
    <source>
        <dbReference type="ARBA" id="ARBA00010843"/>
    </source>
</evidence>
<feature type="region of interest" description="Disordered" evidence="7">
    <location>
        <begin position="300"/>
        <end position="327"/>
    </location>
</feature>
<keyword evidence="11" id="KW-1185">Reference proteome</keyword>
<keyword evidence="4" id="KW-0862">Zinc</keyword>
<evidence type="ECO:0000259" key="8">
    <source>
        <dbReference type="PROSITE" id="PS50020"/>
    </source>
</evidence>
<evidence type="ECO:0000256" key="6">
    <source>
        <dbReference type="PROSITE-ProRule" id="PRU01371"/>
    </source>
</evidence>
<dbReference type="Proteomes" id="UP000243579">
    <property type="component" value="Unassembled WGS sequence"/>
</dbReference>
<dbReference type="SMART" id="SM00456">
    <property type="entry name" value="WW"/>
    <property type="match status" value="1"/>
</dbReference>
<feature type="compositionally biased region" description="Basic and acidic residues" evidence="7">
    <location>
        <begin position="371"/>
        <end position="383"/>
    </location>
</feature>
<dbReference type="InterPro" id="IPR026104">
    <property type="entry name" value="ZNF_C2HC_dom_1C"/>
</dbReference>
<gene>
    <name evidence="10" type="ORF">ACHHYP_03509</name>
</gene>
<dbReference type="PROSITE" id="PS52027">
    <property type="entry name" value="ZF_C2HC_C3H"/>
    <property type="match status" value="2"/>
</dbReference>
<protein>
    <submittedName>
        <fullName evidence="10">Uncharacterized protein</fullName>
    </submittedName>
</protein>
<dbReference type="AlphaFoldDB" id="A0A1V9Z3U6"/>
<dbReference type="InterPro" id="IPR049899">
    <property type="entry name" value="Znf_C2HC_C3H"/>
</dbReference>
<dbReference type="SUPFAM" id="SSF51045">
    <property type="entry name" value="WW domain"/>
    <property type="match status" value="1"/>
</dbReference>
<evidence type="ECO:0000256" key="7">
    <source>
        <dbReference type="SAM" id="MobiDB-lite"/>
    </source>
</evidence>
<feature type="region of interest" description="Disordered" evidence="7">
    <location>
        <begin position="363"/>
        <end position="391"/>
    </location>
</feature>
<dbReference type="OrthoDB" id="10255185at2759"/>
<evidence type="ECO:0000256" key="4">
    <source>
        <dbReference type="ARBA" id="ARBA00022833"/>
    </source>
</evidence>
<dbReference type="InterPro" id="IPR036020">
    <property type="entry name" value="WW_dom_sf"/>
</dbReference>
<evidence type="ECO:0000313" key="10">
    <source>
        <dbReference type="EMBL" id="OQR92587.1"/>
    </source>
</evidence>
<feature type="region of interest" description="Disordered" evidence="7">
    <location>
        <begin position="171"/>
        <end position="194"/>
    </location>
</feature>
<keyword evidence="5" id="KW-0175">Coiled coil</keyword>
<comment type="similarity">
    <text evidence="1">Belongs to the ZC2HC1 family.</text>
</comment>
<keyword evidence="2" id="KW-0479">Metal-binding</keyword>
<dbReference type="Pfam" id="PF00397">
    <property type="entry name" value="WW"/>
    <property type="match status" value="1"/>
</dbReference>
<feature type="domain" description="WW" evidence="8">
    <location>
        <begin position="138"/>
        <end position="165"/>
    </location>
</feature>
<dbReference type="PROSITE" id="PS50020">
    <property type="entry name" value="WW_DOMAIN_2"/>
    <property type="match status" value="1"/>
</dbReference>
<accession>A0A1V9Z3U6</accession>
<sequence length="441" mass="49371">MESPTNGAFGRTSADPLYDSVSTSMSLEELDDLMEDDVMLEEDAVKNEALELAQDDDIRAHGTASPKGLDGELSWLRRLEKEMDKKLVIEANKVNESLQRRRAEEEEMQRSLATFTMSKTTSSTESKDGAMDTPKDEWKEAFTDDGKKYYYNRRTRESAWTCPENVIVIKSSSTNTRTSGDDSAHATDDSSSHRSFLGTKNNMYCMFCGQMTAAWKLMSHMRTCAVLAHHKSGQTAMFKEAVDIAGELFPHRGVDAETQTSPDRSTQYAATISTADAEQIRAQLTLLKAHRRRRTITAHRAPSDDEDEMSSQVPLKRLSEPATARQSTTEQCRYCTRTFAEGRLAKHEACCQRVFGREGAWNHNIGPVRRPSAEKTVPKDKPKPKPHGLATSYQDYQTTFVTCPSCQRRFAPSGAQQHIDICKAVENKPKKRVKAGFAMAG</sequence>
<dbReference type="Pfam" id="PF13913">
    <property type="entry name" value="zf-C2HC_2"/>
    <property type="match status" value="2"/>
</dbReference>
<evidence type="ECO:0000256" key="3">
    <source>
        <dbReference type="ARBA" id="ARBA00022771"/>
    </source>
</evidence>
<organism evidence="10 11">
    <name type="scientific">Achlya hypogyna</name>
    <name type="common">Oomycete</name>
    <name type="synonym">Protoachlya hypogyna</name>
    <dbReference type="NCBI Taxonomy" id="1202772"/>
    <lineage>
        <taxon>Eukaryota</taxon>
        <taxon>Sar</taxon>
        <taxon>Stramenopiles</taxon>
        <taxon>Oomycota</taxon>
        <taxon>Saprolegniomycetes</taxon>
        <taxon>Saprolegniales</taxon>
        <taxon>Achlyaceae</taxon>
        <taxon>Achlya</taxon>
    </lineage>
</organism>
<name>A0A1V9Z3U6_ACHHY</name>
<dbReference type="STRING" id="1202772.A0A1V9Z3U6"/>
<evidence type="ECO:0000313" key="11">
    <source>
        <dbReference type="Proteomes" id="UP000243579"/>
    </source>
</evidence>
<dbReference type="GO" id="GO:0008270">
    <property type="term" value="F:zinc ion binding"/>
    <property type="evidence" value="ECO:0007669"/>
    <property type="project" value="UniProtKB-KW"/>
</dbReference>
<reference evidence="10 11" key="1">
    <citation type="journal article" date="2014" name="Genome Biol. Evol.">
        <title>The secreted proteins of Achlya hypogyna and Thraustotheca clavata identify the ancestral oomycete secretome and reveal gene acquisitions by horizontal gene transfer.</title>
        <authorList>
            <person name="Misner I."/>
            <person name="Blouin N."/>
            <person name="Leonard G."/>
            <person name="Richards T.A."/>
            <person name="Lane C.E."/>
        </authorList>
    </citation>
    <scope>NUCLEOTIDE SEQUENCE [LARGE SCALE GENOMIC DNA]</scope>
    <source>
        <strain evidence="10 11">ATCC 48635</strain>
    </source>
</reference>
<dbReference type="InterPro" id="IPR001202">
    <property type="entry name" value="WW_dom"/>
</dbReference>
<evidence type="ECO:0000256" key="5">
    <source>
        <dbReference type="ARBA" id="ARBA00023054"/>
    </source>
</evidence>